<feature type="transmembrane region" description="Helical" evidence="10">
    <location>
        <begin position="310"/>
        <end position="333"/>
    </location>
</feature>
<reference evidence="11 12" key="1">
    <citation type="submission" date="2007-01" db="EMBL/GenBank/DDBJ databases">
        <authorList>
            <person name="Haygood M."/>
            <person name="Podell S."/>
            <person name="Anderson C."/>
            <person name="Hopkinson B."/>
            <person name="Roe K."/>
            <person name="Barbeau K."/>
            <person name="Gaasterland T."/>
            <person name="Ferriera S."/>
            <person name="Johnson J."/>
            <person name="Kravitz S."/>
            <person name="Beeson K."/>
            <person name="Sutton G."/>
            <person name="Rogers Y.-H."/>
            <person name="Friedman R."/>
            <person name="Frazier M."/>
            <person name="Venter J.C."/>
        </authorList>
    </citation>
    <scope>NUCLEOTIDE SEQUENCE [LARGE SCALE GENOMIC DNA]</scope>
    <source>
        <strain evidence="11 12">ATCC 23134</strain>
    </source>
</reference>
<sequence length="468" mass="54515">MLFNSFTFLLFFGAFLLIYKLLPSNYRKQGLLVASYTFYAFWRFEYIFLLLFSTLLDYVCARQIERATQSKVRKAYLFLSLFINLGILVFFKYANFFGDNVVSLANLLGVETSWVTWHLVLPLGISFYTFQTISYTLDVYHCRLNAEKSIINLALYVSFFPQLIAGPIERARDLLPQFNQLKLRFSQEAIYWITLGFFKKMVVADNLAPFVEKIFNPDIQVGAVDYLWGMYAFAIQVYADFSGYSDIALGVALLLGVRLHQNFRQPYFASSFQEFWRRWHISLSFWLRDYVYFALGGSQSKRTLFTYRNLLLTMLVGGLWHGASWTFVLWGALHGALLITERPWLGATIHYPALRFLKQCWVFHWVALAFVIFRAKSVSQAIEILRQIGEGIGQIVGAFDLETFPKVGCFFAVVLGLLDWGQKKQWFIPTASNNGWRYWLRFGILTGLFWAIMFFGVFRGAQFIYFQF</sequence>
<dbReference type="PIRSF" id="PIRSF500217">
    <property type="entry name" value="AlgI"/>
    <property type="match status" value="1"/>
</dbReference>
<evidence type="ECO:0000256" key="7">
    <source>
        <dbReference type="ARBA" id="ARBA00023136"/>
    </source>
</evidence>
<keyword evidence="5 10" id="KW-0812">Transmembrane</keyword>
<evidence type="ECO:0000256" key="10">
    <source>
        <dbReference type="SAM" id="Phobius"/>
    </source>
</evidence>
<evidence type="ECO:0000256" key="2">
    <source>
        <dbReference type="ARBA" id="ARBA00010323"/>
    </source>
</evidence>
<evidence type="ECO:0000256" key="4">
    <source>
        <dbReference type="ARBA" id="ARBA00022679"/>
    </source>
</evidence>
<comment type="similarity">
    <text evidence="2 9">Belongs to the membrane-bound acyltransferase family.</text>
</comment>
<keyword evidence="3 9" id="KW-1003">Cell membrane</keyword>
<organism evidence="11 12">
    <name type="scientific">Microscilla marina ATCC 23134</name>
    <dbReference type="NCBI Taxonomy" id="313606"/>
    <lineage>
        <taxon>Bacteria</taxon>
        <taxon>Pseudomonadati</taxon>
        <taxon>Bacteroidota</taxon>
        <taxon>Cytophagia</taxon>
        <taxon>Cytophagales</taxon>
        <taxon>Microscillaceae</taxon>
        <taxon>Microscilla</taxon>
    </lineage>
</organism>
<evidence type="ECO:0000256" key="8">
    <source>
        <dbReference type="ARBA" id="ARBA00023315"/>
    </source>
</evidence>
<dbReference type="Pfam" id="PF03062">
    <property type="entry name" value="MBOAT"/>
    <property type="match status" value="1"/>
</dbReference>
<dbReference type="InterPro" id="IPR028362">
    <property type="entry name" value="AlgI"/>
</dbReference>
<feature type="transmembrane region" description="Helical" evidence="10">
    <location>
        <begin position="235"/>
        <end position="257"/>
    </location>
</feature>
<comment type="caution">
    <text evidence="11">The sequence shown here is derived from an EMBL/GenBank/DDBJ whole genome shotgun (WGS) entry which is preliminary data.</text>
</comment>
<dbReference type="AlphaFoldDB" id="A1ZXU8"/>
<name>A1ZXU8_MICM2</name>
<feature type="transmembrane region" description="Helical" evidence="10">
    <location>
        <begin position="438"/>
        <end position="458"/>
    </location>
</feature>
<evidence type="ECO:0000313" key="11">
    <source>
        <dbReference type="EMBL" id="EAY24777.1"/>
    </source>
</evidence>
<keyword evidence="7 9" id="KW-0472">Membrane</keyword>
<evidence type="ECO:0000256" key="9">
    <source>
        <dbReference type="PIRNR" id="PIRNR016636"/>
    </source>
</evidence>
<dbReference type="Proteomes" id="UP000004095">
    <property type="component" value="Unassembled WGS sequence"/>
</dbReference>
<keyword evidence="12" id="KW-1185">Reference proteome</keyword>
<keyword evidence="6 10" id="KW-1133">Transmembrane helix</keyword>
<proteinExistence type="inferred from homology"/>
<dbReference type="GO" id="GO:0005886">
    <property type="term" value="C:plasma membrane"/>
    <property type="evidence" value="ECO:0007669"/>
    <property type="project" value="UniProtKB-SubCell"/>
</dbReference>
<keyword evidence="4 9" id="KW-0808">Transferase</keyword>
<protein>
    <submittedName>
        <fullName evidence="11">Alginate O-acetyltransferase AlgI</fullName>
    </submittedName>
</protein>
<feature type="transmembrane region" description="Helical" evidence="10">
    <location>
        <begin position="149"/>
        <end position="168"/>
    </location>
</feature>
<evidence type="ECO:0000256" key="3">
    <source>
        <dbReference type="ARBA" id="ARBA00022475"/>
    </source>
</evidence>
<dbReference type="GO" id="GO:0016746">
    <property type="term" value="F:acyltransferase activity"/>
    <property type="evidence" value="ECO:0007669"/>
    <property type="project" value="UniProtKB-KW"/>
</dbReference>
<dbReference type="InterPro" id="IPR051085">
    <property type="entry name" value="MB_O-acyltransferase"/>
</dbReference>
<accession>A1ZXU8</accession>
<keyword evidence="8 9" id="KW-0012">Acyltransferase</keyword>
<dbReference type="PANTHER" id="PTHR13285">
    <property type="entry name" value="ACYLTRANSFERASE"/>
    <property type="match status" value="1"/>
</dbReference>
<dbReference type="InterPro" id="IPR024194">
    <property type="entry name" value="Ac/AlaTfrase_AlgI/DltB"/>
</dbReference>
<dbReference type="GO" id="GO:0042121">
    <property type="term" value="P:alginic acid biosynthetic process"/>
    <property type="evidence" value="ECO:0007669"/>
    <property type="project" value="InterPro"/>
</dbReference>
<feature type="transmembrane region" description="Helical" evidence="10">
    <location>
        <begin position="33"/>
        <end position="56"/>
    </location>
</feature>
<feature type="transmembrane region" description="Helical" evidence="10">
    <location>
        <begin position="76"/>
        <end position="94"/>
    </location>
</feature>
<feature type="transmembrane region" description="Helical" evidence="10">
    <location>
        <begin position="353"/>
        <end position="375"/>
    </location>
</feature>
<dbReference type="PIRSF" id="PIRSF016636">
    <property type="entry name" value="AlgI_DltB"/>
    <property type="match status" value="1"/>
</dbReference>
<dbReference type="eggNOG" id="COG1696">
    <property type="taxonomic scope" value="Bacteria"/>
</dbReference>
<feature type="transmembrane region" description="Helical" evidence="10">
    <location>
        <begin position="395"/>
        <end position="418"/>
    </location>
</feature>
<comment type="subcellular location">
    <subcellularLocation>
        <location evidence="1">Cell membrane</location>
        <topology evidence="1">Multi-pass membrane protein</topology>
    </subcellularLocation>
</comment>
<evidence type="ECO:0000256" key="5">
    <source>
        <dbReference type="ARBA" id="ARBA00022692"/>
    </source>
</evidence>
<dbReference type="EMBL" id="AAWS01000061">
    <property type="protein sequence ID" value="EAY24777.1"/>
    <property type="molecule type" value="Genomic_DNA"/>
</dbReference>
<evidence type="ECO:0000256" key="6">
    <source>
        <dbReference type="ARBA" id="ARBA00022989"/>
    </source>
</evidence>
<evidence type="ECO:0000256" key="1">
    <source>
        <dbReference type="ARBA" id="ARBA00004651"/>
    </source>
</evidence>
<dbReference type="PANTHER" id="PTHR13285:SF23">
    <property type="entry name" value="TEICHOIC ACID D-ALANYLTRANSFERASE"/>
    <property type="match status" value="1"/>
</dbReference>
<dbReference type="InterPro" id="IPR004299">
    <property type="entry name" value="MBOAT_fam"/>
</dbReference>
<feature type="transmembrane region" description="Helical" evidence="10">
    <location>
        <begin position="114"/>
        <end position="137"/>
    </location>
</feature>
<gene>
    <name evidence="11" type="ORF">M23134_04560</name>
</gene>
<evidence type="ECO:0000313" key="12">
    <source>
        <dbReference type="Proteomes" id="UP000004095"/>
    </source>
</evidence>